<keyword evidence="1" id="KW-0732">Signal</keyword>
<dbReference type="OrthoDB" id="416334at2759"/>
<proteinExistence type="predicted"/>
<dbReference type="GO" id="GO:0005794">
    <property type="term" value="C:Golgi apparatus"/>
    <property type="evidence" value="ECO:0007669"/>
    <property type="project" value="TreeGrafter"/>
</dbReference>
<feature type="domain" description="Methyltransferase FkbM" evidence="2">
    <location>
        <begin position="116"/>
        <end position="282"/>
    </location>
</feature>
<dbReference type="InterPro" id="IPR053202">
    <property type="entry name" value="EGF_Rcpt_Signaling_Reg"/>
</dbReference>
<dbReference type="InterPro" id="IPR006342">
    <property type="entry name" value="FkbM_mtfrase"/>
</dbReference>
<name>A0A8J2PBW5_9HEXA</name>
<protein>
    <recommendedName>
        <fullName evidence="2">Methyltransferase FkbM domain-containing protein</fullName>
    </recommendedName>
</protein>
<evidence type="ECO:0000256" key="1">
    <source>
        <dbReference type="SAM" id="SignalP"/>
    </source>
</evidence>
<feature type="chain" id="PRO_5035188266" description="Methyltransferase FkbM domain-containing protein" evidence="1">
    <location>
        <begin position="24"/>
        <end position="296"/>
    </location>
</feature>
<comment type="caution">
    <text evidence="3">The sequence shown here is derived from an EMBL/GenBank/DDBJ whole genome shotgun (WGS) entry which is preliminary data.</text>
</comment>
<dbReference type="PANTHER" id="PTHR34009">
    <property type="entry name" value="PROTEIN STAR"/>
    <property type="match status" value="1"/>
</dbReference>
<feature type="signal peptide" evidence="1">
    <location>
        <begin position="1"/>
        <end position="23"/>
    </location>
</feature>
<accession>A0A8J2PBW5</accession>
<dbReference type="GO" id="GO:0031902">
    <property type="term" value="C:late endosome membrane"/>
    <property type="evidence" value="ECO:0007669"/>
    <property type="project" value="TreeGrafter"/>
</dbReference>
<dbReference type="GO" id="GO:0016197">
    <property type="term" value="P:endosomal transport"/>
    <property type="evidence" value="ECO:0007669"/>
    <property type="project" value="TreeGrafter"/>
</dbReference>
<reference evidence="3" key="1">
    <citation type="submission" date="2021-06" db="EMBL/GenBank/DDBJ databases">
        <authorList>
            <person name="Hodson N. C."/>
            <person name="Mongue J. A."/>
            <person name="Jaron S. K."/>
        </authorList>
    </citation>
    <scope>NUCLEOTIDE SEQUENCE</scope>
</reference>
<keyword evidence="4" id="KW-1185">Reference proteome</keyword>
<dbReference type="Pfam" id="PF05050">
    <property type="entry name" value="Methyltransf_21"/>
    <property type="match status" value="1"/>
</dbReference>
<dbReference type="Proteomes" id="UP000708208">
    <property type="component" value="Unassembled WGS sequence"/>
</dbReference>
<gene>
    <name evidence="3" type="ORF">AFUS01_LOCUS26391</name>
</gene>
<dbReference type="GO" id="GO:0005789">
    <property type="term" value="C:endoplasmic reticulum membrane"/>
    <property type="evidence" value="ECO:0007669"/>
    <property type="project" value="TreeGrafter"/>
</dbReference>
<sequence>MFLKRAVKAVLLIFVMLMIKCLWNSILNDTHNQNTPTVQSEEVAGIPKPFVKMSHISFSEIKDLPLGDPRIIEYLRRYVLIPPSKLPYVFTKEMGSLYKEQVKQMFGTKSNGFFIECGANDGEYLSNTLELEMRGWKGLLIEAQPELGKMLMTKNRKAWFANVCLSPYSNISEIEFAVGRFMNARYKNAIGKLLLPDNSYMGTLYRKYGKVPCFPITTIMAALGVTHVDYLSLDVEGVELKILNTLPFDGTLVIDYIQVEINHVRGGQKAVKRFLESKGYDFLFMHDIDAFYKRRF</sequence>
<dbReference type="AlphaFoldDB" id="A0A8J2PBW5"/>
<dbReference type="GO" id="GO:0005886">
    <property type="term" value="C:plasma membrane"/>
    <property type="evidence" value="ECO:0007669"/>
    <property type="project" value="TreeGrafter"/>
</dbReference>
<evidence type="ECO:0000313" key="3">
    <source>
        <dbReference type="EMBL" id="CAG7815728.1"/>
    </source>
</evidence>
<dbReference type="PANTHER" id="PTHR34009:SF2">
    <property type="entry name" value="PROTEIN STAR"/>
    <property type="match status" value="1"/>
</dbReference>
<evidence type="ECO:0000259" key="2">
    <source>
        <dbReference type="Pfam" id="PF05050"/>
    </source>
</evidence>
<dbReference type="GO" id="GO:0006888">
    <property type="term" value="P:endoplasmic reticulum to Golgi vesicle-mediated transport"/>
    <property type="evidence" value="ECO:0007669"/>
    <property type="project" value="TreeGrafter"/>
</dbReference>
<dbReference type="EMBL" id="CAJVCH010351926">
    <property type="protein sequence ID" value="CAG7815728.1"/>
    <property type="molecule type" value="Genomic_DNA"/>
</dbReference>
<evidence type="ECO:0000313" key="4">
    <source>
        <dbReference type="Proteomes" id="UP000708208"/>
    </source>
</evidence>
<organism evidence="3 4">
    <name type="scientific">Allacma fusca</name>
    <dbReference type="NCBI Taxonomy" id="39272"/>
    <lineage>
        <taxon>Eukaryota</taxon>
        <taxon>Metazoa</taxon>
        <taxon>Ecdysozoa</taxon>
        <taxon>Arthropoda</taxon>
        <taxon>Hexapoda</taxon>
        <taxon>Collembola</taxon>
        <taxon>Symphypleona</taxon>
        <taxon>Sminthuridae</taxon>
        <taxon>Allacma</taxon>
    </lineage>
</organism>